<comment type="similarity">
    <text evidence="2">Belongs to the TonB family.</text>
</comment>
<evidence type="ECO:0000256" key="9">
    <source>
        <dbReference type="ARBA" id="ARBA00023136"/>
    </source>
</evidence>
<feature type="signal peptide" evidence="10">
    <location>
        <begin position="1"/>
        <end position="20"/>
    </location>
</feature>
<evidence type="ECO:0000259" key="11">
    <source>
        <dbReference type="PROSITE" id="PS52015"/>
    </source>
</evidence>
<dbReference type="NCBIfam" id="TIGR01352">
    <property type="entry name" value="tonB_Cterm"/>
    <property type="match status" value="1"/>
</dbReference>
<keyword evidence="4" id="KW-1003">Cell membrane</keyword>
<evidence type="ECO:0000256" key="5">
    <source>
        <dbReference type="ARBA" id="ARBA00022519"/>
    </source>
</evidence>
<keyword evidence="10" id="KW-0732">Signal</keyword>
<dbReference type="GO" id="GO:0015031">
    <property type="term" value="P:protein transport"/>
    <property type="evidence" value="ECO:0007669"/>
    <property type="project" value="UniProtKB-KW"/>
</dbReference>
<feature type="chain" id="PRO_5030031075" evidence="10">
    <location>
        <begin position="21"/>
        <end position="283"/>
    </location>
</feature>
<dbReference type="InterPro" id="IPR006260">
    <property type="entry name" value="TonB/TolA_C"/>
</dbReference>
<dbReference type="Proteomes" id="UP000184436">
    <property type="component" value="Unassembled WGS sequence"/>
</dbReference>
<dbReference type="GO" id="GO:0098797">
    <property type="term" value="C:plasma membrane protein complex"/>
    <property type="evidence" value="ECO:0007669"/>
    <property type="project" value="TreeGrafter"/>
</dbReference>
<name>A0A1M4U9T5_9BACE</name>
<protein>
    <submittedName>
        <fullName evidence="12">Outer membrane transport energization protein TonB</fullName>
    </submittedName>
</protein>
<gene>
    <name evidence="12" type="ORF">SAMN05444349_10370</name>
</gene>
<dbReference type="PROSITE" id="PS52015">
    <property type="entry name" value="TONB_CTD"/>
    <property type="match status" value="1"/>
</dbReference>
<keyword evidence="5" id="KW-0997">Cell inner membrane</keyword>
<dbReference type="RefSeq" id="WP_025073971.1">
    <property type="nucleotide sequence ID" value="NZ_FQVD01000003.1"/>
</dbReference>
<dbReference type="OrthoDB" id="9814002at2"/>
<keyword evidence="9" id="KW-0472">Membrane</keyword>
<dbReference type="PROSITE" id="PS51257">
    <property type="entry name" value="PROKAR_LIPOPROTEIN"/>
    <property type="match status" value="1"/>
</dbReference>
<comment type="subcellular location">
    <subcellularLocation>
        <location evidence="1">Cell inner membrane</location>
        <topology evidence="1">Single-pass membrane protein</topology>
        <orientation evidence="1">Periplasmic side</orientation>
    </subcellularLocation>
</comment>
<dbReference type="InterPro" id="IPR037682">
    <property type="entry name" value="TonB_C"/>
</dbReference>
<evidence type="ECO:0000256" key="2">
    <source>
        <dbReference type="ARBA" id="ARBA00006555"/>
    </source>
</evidence>
<keyword evidence="3" id="KW-0813">Transport</keyword>
<keyword evidence="7" id="KW-0653">Protein transport</keyword>
<keyword evidence="6" id="KW-0812">Transmembrane</keyword>
<evidence type="ECO:0000256" key="1">
    <source>
        <dbReference type="ARBA" id="ARBA00004383"/>
    </source>
</evidence>
<dbReference type="Pfam" id="PF03544">
    <property type="entry name" value="TonB_C"/>
    <property type="match status" value="1"/>
</dbReference>
<evidence type="ECO:0000256" key="3">
    <source>
        <dbReference type="ARBA" id="ARBA00022448"/>
    </source>
</evidence>
<evidence type="ECO:0000256" key="6">
    <source>
        <dbReference type="ARBA" id="ARBA00022692"/>
    </source>
</evidence>
<dbReference type="GO" id="GO:0055085">
    <property type="term" value="P:transmembrane transport"/>
    <property type="evidence" value="ECO:0007669"/>
    <property type="project" value="InterPro"/>
</dbReference>
<dbReference type="STRING" id="871325.SAMN05444349_10370"/>
<organism evidence="12 13">
    <name type="scientific">Bacteroides faecichinchillae</name>
    <dbReference type="NCBI Taxonomy" id="871325"/>
    <lineage>
        <taxon>Bacteria</taxon>
        <taxon>Pseudomonadati</taxon>
        <taxon>Bacteroidota</taxon>
        <taxon>Bacteroidia</taxon>
        <taxon>Bacteroidales</taxon>
        <taxon>Bacteroidaceae</taxon>
        <taxon>Bacteroides</taxon>
    </lineage>
</organism>
<evidence type="ECO:0000313" key="12">
    <source>
        <dbReference type="EMBL" id="SHE53418.1"/>
    </source>
</evidence>
<dbReference type="AlphaFoldDB" id="A0A1M4U9T5"/>
<accession>A0A1M4U9T5</accession>
<proteinExistence type="inferred from homology"/>
<dbReference type="PANTHER" id="PTHR33446">
    <property type="entry name" value="PROTEIN TONB-RELATED"/>
    <property type="match status" value="1"/>
</dbReference>
<keyword evidence="13" id="KW-1185">Reference proteome</keyword>
<evidence type="ECO:0000313" key="13">
    <source>
        <dbReference type="Proteomes" id="UP000184436"/>
    </source>
</evidence>
<dbReference type="FunFam" id="3.30.1150.10:FF:000002">
    <property type="entry name" value="Energy transducer TonB"/>
    <property type="match status" value="1"/>
</dbReference>
<dbReference type="Pfam" id="PF14869">
    <property type="entry name" value="DUF4488"/>
    <property type="match status" value="1"/>
</dbReference>
<dbReference type="InterPro" id="IPR027991">
    <property type="entry name" value="DUF4488"/>
</dbReference>
<dbReference type="PANTHER" id="PTHR33446:SF2">
    <property type="entry name" value="PROTEIN TONB"/>
    <property type="match status" value="1"/>
</dbReference>
<dbReference type="EMBL" id="FQVD01000003">
    <property type="protein sequence ID" value="SHE53418.1"/>
    <property type="molecule type" value="Genomic_DNA"/>
</dbReference>
<evidence type="ECO:0000256" key="8">
    <source>
        <dbReference type="ARBA" id="ARBA00022989"/>
    </source>
</evidence>
<evidence type="ECO:0000256" key="4">
    <source>
        <dbReference type="ARBA" id="ARBA00022475"/>
    </source>
</evidence>
<dbReference type="SUPFAM" id="SSF74653">
    <property type="entry name" value="TolA/TonB C-terminal domain"/>
    <property type="match status" value="1"/>
</dbReference>
<dbReference type="Gene3D" id="3.30.1150.10">
    <property type="match status" value="1"/>
</dbReference>
<dbReference type="InterPro" id="IPR051045">
    <property type="entry name" value="TonB-dependent_transducer"/>
</dbReference>
<keyword evidence="8" id="KW-1133">Transmembrane helix</keyword>
<dbReference type="Gene3D" id="2.40.128.490">
    <property type="entry name" value="Uncharacterised protein PF14869, DUF4488"/>
    <property type="match status" value="1"/>
</dbReference>
<feature type="domain" description="TonB C-terminal" evidence="11">
    <location>
        <begin position="47"/>
        <end position="143"/>
    </location>
</feature>
<dbReference type="GO" id="GO:0031992">
    <property type="term" value="F:energy transducer activity"/>
    <property type="evidence" value="ECO:0007669"/>
    <property type="project" value="TreeGrafter"/>
</dbReference>
<evidence type="ECO:0000256" key="10">
    <source>
        <dbReference type="SAM" id="SignalP"/>
    </source>
</evidence>
<sequence>MKTKLFCLILILCGCLPVSAQQHRRSMPKIDKNGVYFVAEKMPEFPGGQDALMKYLSMNVRYPAEAQKNEIGGRVIVQFIVMEDGSITQEKVVRGVEESLDTEALRVVRQMPKWSPGMEKGEPVKVRYNIPIFFRITEGSTAPKPKPELVFPVGQEVKNTTLEGVWQSCSLKMVDDKYHVRLEPVLKILSSDGIFMNVFTGDNKVGAMISAQGTYNKESDDTYVESLEKSAINLFKEGSKNAITFNFLNDNLVKFTFVIPGRDALWEEYWFRVPLPEIKLMAE</sequence>
<reference evidence="12 13" key="1">
    <citation type="submission" date="2016-11" db="EMBL/GenBank/DDBJ databases">
        <authorList>
            <person name="Jaros S."/>
            <person name="Januszkiewicz K."/>
            <person name="Wedrychowicz H."/>
        </authorList>
    </citation>
    <scope>NUCLEOTIDE SEQUENCE [LARGE SCALE GENOMIC DNA]</scope>
    <source>
        <strain evidence="12 13">DSM 26883</strain>
    </source>
</reference>
<evidence type="ECO:0000256" key="7">
    <source>
        <dbReference type="ARBA" id="ARBA00022927"/>
    </source>
</evidence>